<dbReference type="InterPro" id="IPR017441">
    <property type="entry name" value="Protein_kinase_ATP_BS"/>
</dbReference>
<dbReference type="Pfam" id="PF07714">
    <property type="entry name" value="PK_Tyr_Ser-Thr"/>
    <property type="match status" value="1"/>
</dbReference>
<dbReference type="SUPFAM" id="SSF56112">
    <property type="entry name" value="Protein kinase-like (PK-like)"/>
    <property type="match status" value="1"/>
</dbReference>
<dbReference type="InterPro" id="IPR051681">
    <property type="entry name" value="Ser/Thr_Kinases-Pseudokinases"/>
</dbReference>
<accession>A0A397V6R4</accession>
<reference evidence="3 4" key="1">
    <citation type="submission" date="2018-06" db="EMBL/GenBank/DDBJ databases">
        <title>Comparative genomics reveals the genomic features of Rhizophagus irregularis, R. cerebriforme, R. diaphanum and Gigaspora rosea, and their symbiotic lifestyle signature.</title>
        <authorList>
            <person name="Morin E."/>
            <person name="San Clemente H."/>
            <person name="Chen E.C.H."/>
            <person name="De La Providencia I."/>
            <person name="Hainaut M."/>
            <person name="Kuo A."/>
            <person name="Kohler A."/>
            <person name="Murat C."/>
            <person name="Tang N."/>
            <person name="Roy S."/>
            <person name="Loubradou J."/>
            <person name="Henrissat B."/>
            <person name="Grigoriev I.V."/>
            <person name="Corradi N."/>
            <person name="Roux C."/>
            <person name="Martin F.M."/>
        </authorList>
    </citation>
    <scope>NUCLEOTIDE SEQUENCE [LARGE SCALE GENOMIC DNA]</scope>
    <source>
        <strain evidence="3 4">DAOM 194757</strain>
    </source>
</reference>
<keyword evidence="1" id="KW-0067">ATP-binding</keyword>
<sequence>MVVPDEFSSRRNDENGKCVHCTQFNTSPAWCQSCDPWKATQGWESGNDDIDNFIKEFQFNSTEYKKVIEWIPFNKLIDLQEIREDESEIVFMATWLDGIRIIKGEHKEYAQSRIESCGVNLKTLHYSQISSHFNEVKGNIIYGITQNTQTNQYMIVVPDEFNDSRNDANGKCVHCKQSNTSQAWCQSCDPWKAIQEWTSGNKYIDNFIKKFQFESSEYKKVIEWIPFDRLNNLQEIAGESEQVYVSTWMDGKRTIRGETGKYKQSRTKSYVNIIKMYNSKTSSIEKFKNYIQSGKYEIYGMTQNTETNQYMVVLDYYNDKRSPDNGECAHCIRFNTNPAWCQLCDPLKIIQESTSADKRINDCIKEFQLKATAYEKVIEWIPFDKLGNIITVGKGGFGTVYSANWLDGKRTVEGYVRSRKTPCKVAIKTLPASQTNTDSFLTEFKNHMTCRLEGSELEIYGLTQDAKTGQCMMVLQFANRGNLHDFLTQDFRKLTWQKKLKQLADISYDLYRIHEAKFIHGDFHSGNILINENTDGDVKSYIADLGLSRNQDEHILKGGAYGILPYVAPEILSGQQYTPEADIYGLGIIMVELSSGQRPFNGRPFNLKLSVEICQGLRPEFGQGTPDCYIELAKECIDSNPPNRPIAKHIYSKVIEWIKIIESENLIDDKKLDIKKKFNDADSIIKKTTLNSSLLHQNIFNSKFIDTSEINQFIPINLSLSIRKLKETSLCDFSDFPIV</sequence>
<feature type="domain" description="Protein kinase" evidence="2">
    <location>
        <begin position="386"/>
        <end position="658"/>
    </location>
</feature>
<feature type="binding site" evidence="1">
    <location>
        <position position="424"/>
    </location>
    <ligand>
        <name>ATP</name>
        <dbReference type="ChEBI" id="CHEBI:30616"/>
    </ligand>
</feature>
<dbReference type="InterPro" id="IPR000719">
    <property type="entry name" value="Prot_kinase_dom"/>
</dbReference>
<keyword evidence="3" id="KW-0418">Kinase</keyword>
<protein>
    <submittedName>
        <fullName evidence="3">Kinase-like domain-containing protein</fullName>
    </submittedName>
</protein>
<evidence type="ECO:0000313" key="4">
    <source>
        <dbReference type="Proteomes" id="UP000266673"/>
    </source>
</evidence>
<proteinExistence type="predicted"/>
<evidence type="ECO:0000256" key="1">
    <source>
        <dbReference type="PROSITE-ProRule" id="PRU10141"/>
    </source>
</evidence>
<dbReference type="OrthoDB" id="539158at2759"/>
<dbReference type="GO" id="GO:0005524">
    <property type="term" value="F:ATP binding"/>
    <property type="evidence" value="ECO:0007669"/>
    <property type="project" value="UniProtKB-UniRule"/>
</dbReference>
<dbReference type="EMBL" id="QKWP01000551">
    <property type="protein sequence ID" value="RIB18254.1"/>
    <property type="molecule type" value="Genomic_DNA"/>
</dbReference>
<dbReference type="PANTHER" id="PTHR44329">
    <property type="entry name" value="SERINE/THREONINE-PROTEIN KINASE TNNI3K-RELATED"/>
    <property type="match status" value="1"/>
</dbReference>
<dbReference type="Gene3D" id="1.10.510.10">
    <property type="entry name" value="Transferase(Phosphotransferase) domain 1"/>
    <property type="match status" value="1"/>
</dbReference>
<dbReference type="AlphaFoldDB" id="A0A397V6R4"/>
<dbReference type="STRING" id="44941.A0A397V6R4"/>
<dbReference type="InterPro" id="IPR011009">
    <property type="entry name" value="Kinase-like_dom_sf"/>
</dbReference>
<dbReference type="Proteomes" id="UP000266673">
    <property type="component" value="Unassembled WGS sequence"/>
</dbReference>
<dbReference type="PROSITE" id="PS00107">
    <property type="entry name" value="PROTEIN_KINASE_ATP"/>
    <property type="match status" value="1"/>
</dbReference>
<keyword evidence="1" id="KW-0547">Nucleotide-binding</keyword>
<dbReference type="PROSITE" id="PS50011">
    <property type="entry name" value="PROTEIN_KINASE_DOM"/>
    <property type="match status" value="1"/>
</dbReference>
<dbReference type="InterPro" id="IPR001245">
    <property type="entry name" value="Ser-Thr/Tyr_kinase_cat_dom"/>
</dbReference>
<dbReference type="GO" id="GO:0004674">
    <property type="term" value="F:protein serine/threonine kinase activity"/>
    <property type="evidence" value="ECO:0007669"/>
    <property type="project" value="TreeGrafter"/>
</dbReference>
<name>A0A397V6R4_9GLOM</name>
<comment type="caution">
    <text evidence="3">The sequence shown here is derived from an EMBL/GenBank/DDBJ whole genome shotgun (WGS) entry which is preliminary data.</text>
</comment>
<evidence type="ECO:0000313" key="3">
    <source>
        <dbReference type="EMBL" id="RIB18254.1"/>
    </source>
</evidence>
<keyword evidence="3" id="KW-0808">Transferase</keyword>
<organism evidence="3 4">
    <name type="scientific">Gigaspora rosea</name>
    <dbReference type="NCBI Taxonomy" id="44941"/>
    <lineage>
        <taxon>Eukaryota</taxon>
        <taxon>Fungi</taxon>
        <taxon>Fungi incertae sedis</taxon>
        <taxon>Mucoromycota</taxon>
        <taxon>Glomeromycotina</taxon>
        <taxon>Glomeromycetes</taxon>
        <taxon>Diversisporales</taxon>
        <taxon>Gigasporaceae</taxon>
        <taxon>Gigaspora</taxon>
    </lineage>
</organism>
<evidence type="ECO:0000259" key="2">
    <source>
        <dbReference type="PROSITE" id="PS50011"/>
    </source>
</evidence>
<keyword evidence="4" id="KW-1185">Reference proteome</keyword>
<gene>
    <name evidence="3" type="ORF">C2G38_2037063</name>
</gene>